<evidence type="ECO:0000256" key="1">
    <source>
        <dbReference type="SAM" id="SignalP"/>
    </source>
</evidence>
<keyword evidence="3" id="KW-1185">Reference proteome</keyword>
<dbReference type="PROSITE" id="PS51257">
    <property type="entry name" value="PROKAR_LIPOPROTEIN"/>
    <property type="match status" value="1"/>
</dbReference>
<evidence type="ECO:0000313" key="3">
    <source>
        <dbReference type="Proteomes" id="UP000503088"/>
    </source>
</evidence>
<organism evidence="2 3">
    <name type="scientific">Kroppenstedtia pulmonis</name>
    <dbReference type="NCBI Taxonomy" id="1380685"/>
    <lineage>
        <taxon>Bacteria</taxon>
        <taxon>Bacillati</taxon>
        <taxon>Bacillota</taxon>
        <taxon>Bacilli</taxon>
        <taxon>Bacillales</taxon>
        <taxon>Thermoactinomycetaceae</taxon>
        <taxon>Kroppenstedtia</taxon>
    </lineage>
</organism>
<dbReference type="EMBL" id="CP048104">
    <property type="protein sequence ID" value="QKG84382.1"/>
    <property type="molecule type" value="Genomic_DNA"/>
</dbReference>
<dbReference type="RefSeq" id="WP_173222021.1">
    <property type="nucleotide sequence ID" value="NZ_CP048104.1"/>
</dbReference>
<name>A0A7D3XQG1_9BACL</name>
<dbReference type="Proteomes" id="UP000503088">
    <property type="component" value="Chromosome"/>
</dbReference>
<protein>
    <submittedName>
        <fullName evidence="2">Uncharacterized protein</fullName>
    </submittedName>
</protein>
<dbReference type="AlphaFoldDB" id="A0A7D3XQG1"/>
<reference evidence="2 3" key="1">
    <citation type="submission" date="2020-01" db="EMBL/GenBank/DDBJ databases">
        <authorList>
            <person name="Gulvik C.A."/>
            <person name="Batra D.G."/>
        </authorList>
    </citation>
    <scope>NUCLEOTIDE SEQUENCE [LARGE SCALE GENOMIC DNA]</scope>
    <source>
        <strain evidence="2 3">W9323</strain>
    </source>
</reference>
<keyword evidence="1" id="KW-0732">Signal</keyword>
<proteinExistence type="predicted"/>
<evidence type="ECO:0000313" key="2">
    <source>
        <dbReference type="EMBL" id="QKG84382.1"/>
    </source>
</evidence>
<feature type="chain" id="PRO_5038874575" evidence="1">
    <location>
        <begin position="19"/>
        <end position="225"/>
    </location>
</feature>
<gene>
    <name evidence="2" type="ORF">GXN76_07755</name>
</gene>
<sequence>MRICRWIVIFAVCLIAVACSSSQTTGSHQSTVSREEKKMAPRSVTHKMMKGIEKQLRKENYHFTIITQKGSIFKGEQEGKDWHLESRSKKEPSIELKKKGERIQLSRQDQSEQLDQRQFGLISPRDHLLLVKESVMRTKRIPGTNRLEGYEAVLNSEELGDRLGYWMGAEYNHDGAANKASRKFRLRYRMWFDQASKDLARFQIQIIPHQVSKDTKDTEELIYHF</sequence>
<accession>A0A7D3XQG1</accession>
<feature type="signal peptide" evidence="1">
    <location>
        <begin position="1"/>
        <end position="18"/>
    </location>
</feature>
<dbReference type="KEGG" id="kpul:GXN76_07755"/>